<name>A0A2X2R9D7_CAPOC</name>
<dbReference type="AlphaFoldDB" id="A0A2X2R9D7"/>
<keyword evidence="5 12" id="KW-0812">Transmembrane</keyword>
<keyword evidence="8 12" id="KW-0443">Lipid metabolism</keyword>
<dbReference type="InterPro" id="IPR001736">
    <property type="entry name" value="PLipase_D/transphosphatidylase"/>
</dbReference>
<dbReference type="Pfam" id="PF13396">
    <property type="entry name" value="PLDc_N"/>
    <property type="match status" value="1"/>
</dbReference>
<feature type="active site" evidence="12">
    <location>
        <position position="401"/>
    </location>
</feature>
<dbReference type="RefSeq" id="WP_128091173.1">
    <property type="nucleotide sequence ID" value="NZ_UARG01000017.1"/>
</dbReference>
<dbReference type="Gene3D" id="3.30.870.10">
    <property type="entry name" value="Endonuclease Chain A"/>
    <property type="match status" value="2"/>
</dbReference>
<evidence type="ECO:0000256" key="1">
    <source>
        <dbReference type="ARBA" id="ARBA00004651"/>
    </source>
</evidence>
<reference evidence="15 16" key="1">
    <citation type="submission" date="2018-06" db="EMBL/GenBank/DDBJ databases">
        <authorList>
            <consortium name="Pathogen Informatics"/>
            <person name="Doyle S."/>
        </authorList>
    </citation>
    <scope>NUCLEOTIDE SEQUENCE [LARGE SCALE GENOMIC DNA]</scope>
    <source>
        <strain evidence="15 16">NCTC11546</strain>
    </source>
</reference>
<dbReference type="HAMAP" id="MF_01916">
    <property type="entry name" value="Cardiolipin_synth_Cls"/>
    <property type="match status" value="1"/>
</dbReference>
<dbReference type="CDD" id="cd09112">
    <property type="entry name" value="PLDc_CLS_2"/>
    <property type="match status" value="1"/>
</dbReference>
<keyword evidence="10 12" id="KW-0594">Phospholipid biosynthesis</keyword>
<sequence>MKFLLLYEILYVLLIIVICLRIVWDTRSVSKALAYLLLVIFVPILGAIFYFSFGINYRKHKIYHKKLTIDQSFRQRLEHIYPQIRAHLNSLDTAIIAPYEKSLRFLSNIEERLSIIPNEEVKVICNGENLFPELLDALRTAKHHIHIEYYIYENDHIGNAIKNILIEKVRAGVEVRFIYDDFGSQGIRKNIVKELLANGVPAFPFYKINFVKLANRMNYRNHRKIVVVDGYTAFVGGINISDKYNNDEPNALYWRDTHLKVRGYSAHVLQAVFLQDWNFCSEENVAIDAPYFPIVTQPYPTDYFTQIVSSGADSDLSNILFATVQLIYAAKREILITTPYFIPDTSLQEALIIAALSGVEVKLLVPKEGDSVFVHTASESFFEELLKAGVEIYRYEKGFVHAKTFVIDGEVASVGTANLDARSFDLNFEVNALVYNKEVAGDLCRIFYKDLEDASLLRLEAWEKRSKFKQLIERIVRLFSPFL</sequence>
<feature type="active site" evidence="12">
    <location>
        <position position="222"/>
    </location>
</feature>
<feature type="transmembrane region" description="Helical" evidence="12">
    <location>
        <begin position="6"/>
        <end position="24"/>
    </location>
</feature>
<evidence type="ECO:0000256" key="7">
    <source>
        <dbReference type="ARBA" id="ARBA00022989"/>
    </source>
</evidence>
<evidence type="ECO:0000256" key="10">
    <source>
        <dbReference type="ARBA" id="ARBA00023209"/>
    </source>
</evidence>
<comment type="function">
    <text evidence="12">Catalyzes the reversible phosphatidyl group transfer from one phosphatidylglycerol molecule to another to form cardiolipin (CL) (diphosphatidylglycerol) and glycerol.</text>
</comment>
<evidence type="ECO:0000256" key="4">
    <source>
        <dbReference type="ARBA" id="ARBA00022679"/>
    </source>
</evidence>
<dbReference type="InterPro" id="IPR025202">
    <property type="entry name" value="PLD-like_dom"/>
</dbReference>
<evidence type="ECO:0000256" key="11">
    <source>
        <dbReference type="ARBA" id="ARBA00023264"/>
    </source>
</evidence>
<gene>
    <name evidence="15" type="primary">cls</name>
    <name evidence="15" type="ORF">NCTC11546_01015</name>
</gene>
<protein>
    <recommendedName>
        <fullName evidence="12 13">Cardiolipin synthase</fullName>
        <shortName evidence="12">CL synthase</shortName>
        <ecNumber evidence="12 13">2.7.8.-</ecNumber>
    </recommendedName>
</protein>
<dbReference type="SUPFAM" id="SSF56024">
    <property type="entry name" value="Phospholipase D/nuclease"/>
    <property type="match status" value="2"/>
</dbReference>
<feature type="active site" evidence="12">
    <location>
        <position position="224"/>
    </location>
</feature>
<dbReference type="EC" id="2.7.8.-" evidence="12 13"/>
<keyword evidence="3 12" id="KW-0444">Lipid biosynthesis</keyword>
<dbReference type="CDD" id="cd09110">
    <property type="entry name" value="PLDc_CLS_1"/>
    <property type="match status" value="1"/>
</dbReference>
<dbReference type="EMBL" id="UARG01000017">
    <property type="protein sequence ID" value="SQA77796.1"/>
    <property type="molecule type" value="Genomic_DNA"/>
</dbReference>
<feature type="active site" evidence="12">
    <location>
        <position position="408"/>
    </location>
</feature>
<keyword evidence="2 12" id="KW-1003">Cell membrane</keyword>
<evidence type="ECO:0000313" key="15">
    <source>
        <dbReference type="EMBL" id="SQA77796.1"/>
    </source>
</evidence>
<evidence type="ECO:0000256" key="12">
    <source>
        <dbReference type="HAMAP-Rule" id="MF_01916"/>
    </source>
</evidence>
<evidence type="ECO:0000256" key="6">
    <source>
        <dbReference type="ARBA" id="ARBA00022737"/>
    </source>
</evidence>
<comment type="similarity">
    <text evidence="12">Belongs to the phospholipase D family. Cardiolipin synthase subfamily.</text>
</comment>
<evidence type="ECO:0000256" key="13">
    <source>
        <dbReference type="NCBIfam" id="TIGR04265"/>
    </source>
</evidence>
<dbReference type="PANTHER" id="PTHR21248:SF22">
    <property type="entry name" value="PHOSPHOLIPASE D"/>
    <property type="match status" value="1"/>
</dbReference>
<keyword evidence="7 12" id="KW-1133">Transmembrane helix</keyword>
<keyword evidence="9 12" id="KW-0472">Membrane</keyword>
<evidence type="ECO:0000256" key="3">
    <source>
        <dbReference type="ARBA" id="ARBA00022516"/>
    </source>
</evidence>
<dbReference type="InterPro" id="IPR030874">
    <property type="entry name" value="Cardiolipin_synth_Firmi"/>
</dbReference>
<organism evidence="15 16">
    <name type="scientific">Capnocytophaga ochracea</name>
    <dbReference type="NCBI Taxonomy" id="1018"/>
    <lineage>
        <taxon>Bacteria</taxon>
        <taxon>Pseudomonadati</taxon>
        <taxon>Bacteroidota</taxon>
        <taxon>Flavobacteriia</taxon>
        <taxon>Flavobacteriales</taxon>
        <taxon>Flavobacteriaceae</taxon>
        <taxon>Capnocytophaga</taxon>
    </lineage>
</organism>
<proteinExistence type="inferred from homology"/>
<dbReference type="SMART" id="SM00155">
    <property type="entry name" value="PLDc"/>
    <property type="match status" value="2"/>
</dbReference>
<keyword evidence="4 12" id="KW-0808">Transferase</keyword>
<keyword evidence="11 12" id="KW-1208">Phospholipid metabolism</keyword>
<evidence type="ECO:0000256" key="9">
    <source>
        <dbReference type="ARBA" id="ARBA00023136"/>
    </source>
</evidence>
<feature type="active site" evidence="12">
    <location>
        <position position="229"/>
    </location>
</feature>
<dbReference type="InterPro" id="IPR022924">
    <property type="entry name" value="Cardiolipin_synthase"/>
</dbReference>
<dbReference type="GO" id="GO:0005886">
    <property type="term" value="C:plasma membrane"/>
    <property type="evidence" value="ECO:0007669"/>
    <property type="project" value="UniProtKB-SubCell"/>
</dbReference>
<dbReference type="NCBIfam" id="TIGR04265">
    <property type="entry name" value="bac_cardiolipin"/>
    <property type="match status" value="1"/>
</dbReference>
<feature type="transmembrane region" description="Helical" evidence="12">
    <location>
        <begin position="33"/>
        <end position="53"/>
    </location>
</feature>
<evidence type="ECO:0000313" key="16">
    <source>
        <dbReference type="Proteomes" id="UP000249891"/>
    </source>
</evidence>
<dbReference type="InterPro" id="IPR027379">
    <property type="entry name" value="CLS_N"/>
</dbReference>
<comment type="catalytic activity">
    <reaction evidence="12">
        <text>2 a 1,2-diacyl-sn-glycero-3-phospho-(1'-sn-glycerol) = a cardiolipin + glycerol</text>
        <dbReference type="Rhea" id="RHEA:31451"/>
        <dbReference type="ChEBI" id="CHEBI:17754"/>
        <dbReference type="ChEBI" id="CHEBI:62237"/>
        <dbReference type="ChEBI" id="CHEBI:64716"/>
    </reaction>
</comment>
<feature type="active site" evidence="12">
    <location>
        <position position="403"/>
    </location>
</feature>
<dbReference type="Proteomes" id="UP000249891">
    <property type="component" value="Unassembled WGS sequence"/>
</dbReference>
<dbReference type="GO" id="GO:0008808">
    <property type="term" value="F:cardiolipin synthase activity"/>
    <property type="evidence" value="ECO:0007669"/>
    <property type="project" value="UniProtKB-UniRule"/>
</dbReference>
<feature type="domain" description="PLD phosphodiesterase" evidence="14">
    <location>
        <begin position="396"/>
        <end position="423"/>
    </location>
</feature>
<evidence type="ECO:0000256" key="5">
    <source>
        <dbReference type="ARBA" id="ARBA00022692"/>
    </source>
</evidence>
<dbReference type="GO" id="GO:0032049">
    <property type="term" value="P:cardiolipin biosynthetic process"/>
    <property type="evidence" value="ECO:0007669"/>
    <property type="project" value="UniProtKB-UniRule"/>
</dbReference>
<comment type="subcellular location">
    <subcellularLocation>
        <location evidence="1 12">Cell membrane</location>
        <topology evidence="1 12">Multi-pass membrane protein</topology>
    </subcellularLocation>
</comment>
<evidence type="ECO:0000256" key="2">
    <source>
        <dbReference type="ARBA" id="ARBA00022475"/>
    </source>
</evidence>
<accession>A0A2X2R9D7</accession>
<feature type="domain" description="PLD phosphodiesterase" evidence="14">
    <location>
        <begin position="217"/>
        <end position="244"/>
    </location>
</feature>
<evidence type="ECO:0000256" key="8">
    <source>
        <dbReference type="ARBA" id="ARBA00023098"/>
    </source>
</evidence>
<dbReference type="PROSITE" id="PS50035">
    <property type="entry name" value="PLD"/>
    <property type="match status" value="2"/>
</dbReference>
<keyword evidence="6" id="KW-0677">Repeat</keyword>
<dbReference type="Pfam" id="PF13091">
    <property type="entry name" value="PLDc_2"/>
    <property type="match status" value="2"/>
</dbReference>
<evidence type="ECO:0000259" key="14">
    <source>
        <dbReference type="PROSITE" id="PS50035"/>
    </source>
</evidence>
<dbReference type="PANTHER" id="PTHR21248">
    <property type="entry name" value="CARDIOLIPIN SYNTHASE"/>
    <property type="match status" value="1"/>
</dbReference>